<dbReference type="EMBL" id="CP027667">
    <property type="protein sequence ID" value="AVO50135.1"/>
    <property type="molecule type" value="Genomic_DNA"/>
</dbReference>
<sequence length="122" mass="13519">MSLHFLDFDYSEDDAGVATWDAMASVSATRLAPLVAEIESILGWAHDLLGAEFGPQEEGGLWQYDLQCERQGQPLTELHFDPQRRCIALPREIGAEERVTLSLSLSGEAAFAEAFTERFGPF</sequence>
<accession>A0A2R3QED7</accession>
<organism evidence="1 2">
    <name type="scientific">Melaminivora suipulveris</name>
    <dbReference type="NCBI Taxonomy" id="2109913"/>
    <lineage>
        <taxon>Bacteria</taxon>
        <taxon>Pseudomonadati</taxon>
        <taxon>Pseudomonadota</taxon>
        <taxon>Betaproteobacteria</taxon>
        <taxon>Burkholderiales</taxon>
        <taxon>Comamonadaceae</taxon>
        <taxon>Melaminivora</taxon>
    </lineage>
</organism>
<dbReference type="RefSeq" id="WP_106684563.1">
    <property type="nucleotide sequence ID" value="NZ_CP027667.1"/>
</dbReference>
<reference evidence="1 2" key="1">
    <citation type="submission" date="2018-03" db="EMBL/GenBank/DDBJ databases">
        <title>Genome sequencing of Melaminivora sp.</title>
        <authorList>
            <person name="Kim S.-J."/>
            <person name="Heo J."/>
            <person name="Ahn J.-H."/>
            <person name="Kwon S.-W."/>
        </authorList>
    </citation>
    <scope>NUCLEOTIDE SEQUENCE [LARGE SCALE GENOMIC DNA]</scope>
    <source>
        <strain evidence="1 2">SC2-9</strain>
    </source>
</reference>
<dbReference type="KEGG" id="mela:C6568_13400"/>
<keyword evidence="2" id="KW-1185">Reference proteome</keyword>
<proteinExistence type="predicted"/>
<gene>
    <name evidence="1" type="ORF">C6568_13400</name>
</gene>
<evidence type="ECO:0000313" key="1">
    <source>
        <dbReference type="EMBL" id="AVO50135.1"/>
    </source>
</evidence>
<evidence type="ECO:0000313" key="2">
    <source>
        <dbReference type="Proteomes" id="UP000237925"/>
    </source>
</evidence>
<dbReference type="AlphaFoldDB" id="A0A2R3QED7"/>
<dbReference type="Proteomes" id="UP000237925">
    <property type="component" value="Chromosome"/>
</dbReference>
<protein>
    <submittedName>
        <fullName evidence="1">Uncharacterized protein</fullName>
    </submittedName>
</protein>
<dbReference type="OrthoDB" id="8685558at2"/>
<name>A0A2R3QED7_9BURK</name>